<evidence type="ECO:0000313" key="1">
    <source>
        <dbReference type="EMBL" id="RCX19768.1"/>
    </source>
</evidence>
<keyword evidence="2" id="KW-1185">Reference proteome</keyword>
<comment type="caution">
    <text evidence="1">The sequence shown here is derived from an EMBL/GenBank/DDBJ whole genome shotgun (WGS) entry which is preliminary data.</text>
</comment>
<dbReference type="RefSeq" id="WP_114497013.1">
    <property type="nucleotide sequence ID" value="NZ_QPJW01000004.1"/>
</dbReference>
<sequence>MEQKITEIIVHMSHSHQQMARVIDAERQVAVRMAQIVHAIPDAEPAFEGTSGLLENSGRVNKSVISYLNAIADLQEAMAENLGYVMKEIRGQDEE</sequence>
<name>A0A369BGP5_9BACL</name>
<evidence type="ECO:0008006" key="3">
    <source>
        <dbReference type="Google" id="ProtNLM"/>
    </source>
</evidence>
<protein>
    <recommendedName>
        <fullName evidence="3">Nucleoside-diphosphate sugar epimerase</fullName>
    </recommendedName>
</protein>
<reference evidence="1 2" key="1">
    <citation type="submission" date="2018-07" db="EMBL/GenBank/DDBJ databases">
        <title>Genomic Encyclopedia of Type Strains, Phase III (KMG-III): the genomes of soil and plant-associated and newly described type strains.</title>
        <authorList>
            <person name="Whitman W."/>
        </authorList>
    </citation>
    <scope>NUCLEOTIDE SEQUENCE [LARGE SCALE GENOMIC DNA]</scope>
    <source>
        <strain evidence="1 2">CECT 8333</strain>
    </source>
</reference>
<dbReference type="EMBL" id="QPJW01000004">
    <property type="protein sequence ID" value="RCX19768.1"/>
    <property type="molecule type" value="Genomic_DNA"/>
</dbReference>
<proteinExistence type="predicted"/>
<dbReference type="AlphaFoldDB" id="A0A369BGP5"/>
<evidence type="ECO:0000313" key="2">
    <source>
        <dbReference type="Proteomes" id="UP000253090"/>
    </source>
</evidence>
<gene>
    <name evidence="1" type="ORF">DFP94_104223</name>
</gene>
<dbReference type="Proteomes" id="UP000253090">
    <property type="component" value="Unassembled WGS sequence"/>
</dbReference>
<accession>A0A369BGP5</accession>
<dbReference type="OrthoDB" id="2624347at2"/>
<organism evidence="1 2">
    <name type="scientific">Fontibacillus phaseoli</name>
    <dbReference type="NCBI Taxonomy" id="1416533"/>
    <lineage>
        <taxon>Bacteria</taxon>
        <taxon>Bacillati</taxon>
        <taxon>Bacillota</taxon>
        <taxon>Bacilli</taxon>
        <taxon>Bacillales</taxon>
        <taxon>Paenibacillaceae</taxon>
        <taxon>Fontibacillus</taxon>
    </lineage>
</organism>